<gene>
    <name evidence="7" type="ORF">LQ327_21805</name>
</gene>
<reference evidence="7 8" key="1">
    <citation type="submission" date="2021-11" db="EMBL/GenBank/DDBJ databases">
        <title>Draft genome sequence of Actinomycetospora sp. SF1 isolated from the rhizosphere soil.</title>
        <authorList>
            <person name="Duangmal K."/>
            <person name="Chantavorakit T."/>
        </authorList>
    </citation>
    <scope>NUCLEOTIDE SEQUENCE [LARGE SCALE GENOMIC DNA]</scope>
    <source>
        <strain evidence="7 8">TBRC 5722</strain>
    </source>
</reference>
<dbReference type="RefSeq" id="WP_230737869.1">
    <property type="nucleotide sequence ID" value="NZ_JAJNDB010000005.1"/>
</dbReference>
<dbReference type="PANTHER" id="PTHR30055">
    <property type="entry name" value="HTH-TYPE TRANSCRIPTIONAL REGULATOR RUTR"/>
    <property type="match status" value="1"/>
</dbReference>
<dbReference type="EMBL" id="JAJNDB010000005">
    <property type="protein sequence ID" value="MCD2196010.1"/>
    <property type="molecule type" value="Genomic_DNA"/>
</dbReference>
<dbReference type="InterPro" id="IPR009057">
    <property type="entry name" value="Homeodomain-like_sf"/>
</dbReference>
<dbReference type="InterPro" id="IPR041669">
    <property type="entry name" value="TetR_C_15"/>
</dbReference>
<proteinExistence type="predicted"/>
<evidence type="ECO:0000256" key="3">
    <source>
        <dbReference type="ARBA" id="ARBA00023163"/>
    </source>
</evidence>
<keyword evidence="8" id="KW-1185">Reference proteome</keyword>
<feature type="DNA-binding region" description="H-T-H motif" evidence="4">
    <location>
        <begin position="42"/>
        <end position="61"/>
    </location>
</feature>
<evidence type="ECO:0000256" key="5">
    <source>
        <dbReference type="SAM" id="MobiDB-lite"/>
    </source>
</evidence>
<protein>
    <submittedName>
        <fullName evidence="7">TetR/AcrR family transcriptional regulator</fullName>
    </submittedName>
</protein>
<dbReference type="Pfam" id="PF17918">
    <property type="entry name" value="TetR_C_15"/>
    <property type="match status" value="1"/>
</dbReference>
<dbReference type="InterPro" id="IPR001647">
    <property type="entry name" value="HTH_TetR"/>
</dbReference>
<feature type="region of interest" description="Disordered" evidence="5">
    <location>
        <begin position="1"/>
        <end position="20"/>
    </location>
</feature>
<organism evidence="7 8">
    <name type="scientific">Actinomycetospora endophytica</name>
    <dbReference type="NCBI Taxonomy" id="2291215"/>
    <lineage>
        <taxon>Bacteria</taxon>
        <taxon>Bacillati</taxon>
        <taxon>Actinomycetota</taxon>
        <taxon>Actinomycetes</taxon>
        <taxon>Pseudonocardiales</taxon>
        <taxon>Pseudonocardiaceae</taxon>
        <taxon>Actinomycetospora</taxon>
    </lineage>
</organism>
<dbReference type="InterPro" id="IPR023772">
    <property type="entry name" value="DNA-bd_HTH_TetR-type_CS"/>
</dbReference>
<evidence type="ECO:0000259" key="6">
    <source>
        <dbReference type="PROSITE" id="PS50977"/>
    </source>
</evidence>
<accession>A0ABS8PET0</accession>
<dbReference type="SUPFAM" id="SSF46689">
    <property type="entry name" value="Homeodomain-like"/>
    <property type="match status" value="1"/>
</dbReference>
<evidence type="ECO:0000313" key="8">
    <source>
        <dbReference type="Proteomes" id="UP001199469"/>
    </source>
</evidence>
<dbReference type="Pfam" id="PF00440">
    <property type="entry name" value="TetR_N"/>
    <property type="match status" value="1"/>
</dbReference>
<sequence length="203" mass="22278">MAVDEPRAMRRRPSQERSRATVERILDAGRSVLLERGFEGASTNRIAAAAGVGPGTLYQYFPDKEAILERVVESAVDDLEARITRAFLGSLRAGDDAVRHHLEALLDALSAEADLVRVLAQEQPRTIGRRRVGFARRIDALVAGALIAEHQDASGVDAVAWMLVRTVEHVTISWVLEQPDVPREAIVDELTAMVGGYLRSRFG</sequence>
<dbReference type="PROSITE" id="PS01081">
    <property type="entry name" value="HTH_TETR_1"/>
    <property type="match status" value="1"/>
</dbReference>
<keyword evidence="3" id="KW-0804">Transcription</keyword>
<evidence type="ECO:0000256" key="1">
    <source>
        <dbReference type="ARBA" id="ARBA00023015"/>
    </source>
</evidence>
<comment type="caution">
    <text evidence="7">The sequence shown here is derived from an EMBL/GenBank/DDBJ whole genome shotgun (WGS) entry which is preliminary data.</text>
</comment>
<name>A0ABS8PET0_9PSEU</name>
<dbReference type="Gene3D" id="1.10.357.10">
    <property type="entry name" value="Tetracycline Repressor, domain 2"/>
    <property type="match status" value="1"/>
</dbReference>
<evidence type="ECO:0000256" key="2">
    <source>
        <dbReference type="ARBA" id="ARBA00023125"/>
    </source>
</evidence>
<evidence type="ECO:0000313" key="7">
    <source>
        <dbReference type="EMBL" id="MCD2196010.1"/>
    </source>
</evidence>
<dbReference type="Proteomes" id="UP001199469">
    <property type="component" value="Unassembled WGS sequence"/>
</dbReference>
<dbReference type="PANTHER" id="PTHR30055:SF234">
    <property type="entry name" value="HTH-TYPE TRANSCRIPTIONAL REGULATOR BETI"/>
    <property type="match status" value="1"/>
</dbReference>
<keyword evidence="1" id="KW-0805">Transcription regulation</keyword>
<feature type="domain" description="HTH tetR-type" evidence="6">
    <location>
        <begin position="19"/>
        <end position="79"/>
    </location>
</feature>
<keyword evidence="2 4" id="KW-0238">DNA-binding</keyword>
<evidence type="ECO:0000256" key="4">
    <source>
        <dbReference type="PROSITE-ProRule" id="PRU00335"/>
    </source>
</evidence>
<dbReference type="PRINTS" id="PR00455">
    <property type="entry name" value="HTHTETR"/>
</dbReference>
<dbReference type="InterPro" id="IPR050109">
    <property type="entry name" value="HTH-type_TetR-like_transc_reg"/>
</dbReference>
<dbReference type="PROSITE" id="PS50977">
    <property type="entry name" value="HTH_TETR_2"/>
    <property type="match status" value="1"/>
</dbReference>